<dbReference type="AlphaFoldDB" id="A0A1I4AVN5"/>
<keyword evidence="3" id="KW-0675">Receptor</keyword>
<sequence length="329" mass="33853">MTAMLSRRLALTALGAAALPGSAALAQPAYPARPIRIIIPFAAGGPTDIVARLIADRMAARLGQPVVVDARPGAGGAIAAEAVARAAPDGHTLLIGTATTHAVNPTLQDGRLPFHPIRDFAPIAQIARVPIVLVTHPGLPARDLPEFIALLRARPGQMNYGSSGTGSMGHLAAVLLMQQLGTQATHIPYRGSAPMAADLLAGRVDFATDALASVVPFVQDNRIRALAIATPDRAAALPSLPTFAEAGMPGFEAYTWNVVFAPAGTPAPIIQLLNTTLNAVVGEAEVAQRLSEMGQPAVTGTTPQGTAAFVQAELTKWEPVVRASGATPS</sequence>
<dbReference type="PANTHER" id="PTHR42928">
    <property type="entry name" value="TRICARBOXYLATE-BINDING PROTEIN"/>
    <property type="match status" value="1"/>
</dbReference>
<dbReference type="RefSeq" id="WP_092960217.1">
    <property type="nucleotide sequence ID" value="NZ_FOSQ01000004.1"/>
</dbReference>
<keyword evidence="2" id="KW-0732">Signal</keyword>
<dbReference type="OrthoDB" id="9780943at2"/>
<dbReference type="STRING" id="1123062.SAMN02745775_104198"/>
<keyword evidence="4" id="KW-1185">Reference proteome</keyword>
<dbReference type="InterPro" id="IPR042100">
    <property type="entry name" value="Bug_dom1"/>
</dbReference>
<dbReference type="Pfam" id="PF03401">
    <property type="entry name" value="TctC"/>
    <property type="match status" value="1"/>
</dbReference>
<dbReference type="PANTHER" id="PTHR42928:SF5">
    <property type="entry name" value="BLR1237 PROTEIN"/>
    <property type="match status" value="1"/>
</dbReference>
<dbReference type="Gene3D" id="3.40.190.150">
    <property type="entry name" value="Bordetella uptake gene, domain 1"/>
    <property type="match status" value="1"/>
</dbReference>
<dbReference type="InterPro" id="IPR005064">
    <property type="entry name" value="BUG"/>
</dbReference>
<dbReference type="InterPro" id="IPR006311">
    <property type="entry name" value="TAT_signal"/>
</dbReference>
<evidence type="ECO:0000256" key="1">
    <source>
        <dbReference type="ARBA" id="ARBA00006987"/>
    </source>
</evidence>
<name>A0A1I4AVN5_9PROT</name>
<evidence type="ECO:0000256" key="2">
    <source>
        <dbReference type="SAM" id="SignalP"/>
    </source>
</evidence>
<organism evidence="3 4">
    <name type="scientific">Falsiroseomonas stagni DSM 19981</name>
    <dbReference type="NCBI Taxonomy" id="1123062"/>
    <lineage>
        <taxon>Bacteria</taxon>
        <taxon>Pseudomonadati</taxon>
        <taxon>Pseudomonadota</taxon>
        <taxon>Alphaproteobacteria</taxon>
        <taxon>Acetobacterales</taxon>
        <taxon>Roseomonadaceae</taxon>
        <taxon>Falsiroseomonas</taxon>
    </lineage>
</organism>
<evidence type="ECO:0000313" key="3">
    <source>
        <dbReference type="EMBL" id="SFK60260.1"/>
    </source>
</evidence>
<reference evidence="3 4" key="1">
    <citation type="submission" date="2016-10" db="EMBL/GenBank/DDBJ databases">
        <authorList>
            <person name="de Groot N.N."/>
        </authorList>
    </citation>
    <scope>NUCLEOTIDE SEQUENCE [LARGE SCALE GENOMIC DNA]</scope>
    <source>
        <strain evidence="3 4">DSM 19981</strain>
    </source>
</reference>
<dbReference type="EMBL" id="FOSQ01000004">
    <property type="protein sequence ID" value="SFK60260.1"/>
    <property type="molecule type" value="Genomic_DNA"/>
</dbReference>
<comment type="similarity">
    <text evidence="1">Belongs to the UPF0065 (bug) family.</text>
</comment>
<dbReference type="Gene3D" id="3.40.190.10">
    <property type="entry name" value="Periplasmic binding protein-like II"/>
    <property type="match status" value="1"/>
</dbReference>
<feature type="signal peptide" evidence="2">
    <location>
        <begin position="1"/>
        <end position="26"/>
    </location>
</feature>
<gene>
    <name evidence="3" type="ORF">SAMN02745775_104198</name>
</gene>
<dbReference type="Proteomes" id="UP000199473">
    <property type="component" value="Unassembled WGS sequence"/>
</dbReference>
<dbReference type="PIRSF" id="PIRSF017082">
    <property type="entry name" value="YflP"/>
    <property type="match status" value="1"/>
</dbReference>
<dbReference type="PROSITE" id="PS51318">
    <property type="entry name" value="TAT"/>
    <property type="match status" value="1"/>
</dbReference>
<accession>A0A1I4AVN5</accession>
<proteinExistence type="inferred from homology"/>
<evidence type="ECO:0000313" key="4">
    <source>
        <dbReference type="Proteomes" id="UP000199473"/>
    </source>
</evidence>
<feature type="chain" id="PRO_5011481733" evidence="2">
    <location>
        <begin position="27"/>
        <end position="329"/>
    </location>
</feature>
<protein>
    <submittedName>
        <fullName evidence="3">Tripartite-type tricarboxylate transporter, receptor component TctC</fullName>
    </submittedName>
</protein>
<dbReference type="SUPFAM" id="SSF53850">
    <property type="entry name" value="Periplasmic binding protein-like II"/>
    <property type="match status" value="1"/>
</dbReference>